<dbReference type="InterPro" id="IPR049562">
    <property type="entry name" value="SLC25A33/36-like"/>
</dbReference>
<evidence type="ECO:0000256" key="2">
    <source>
        <dbReference type="ARBA" id="ARBA00022448"/>
    </source>
</evidence>
<dbReference type="GO" id="GO:1990519">
    <property type="term" value="P:pyrimidine nucleotide import into mitochondrion"/>
    <property type="evidence" value="ECO:0007669"/>
    <property type="project" value="TreeGrafter"/>
</dbReference>
<gene>
    <name evidence="13" type="ORF">FRACYDRAFT_237760</name>
</gene>
<evidence type="ECO:0000256" key="5">
    <source>
        <dbReference type="ARBA" id="ARBA00022792"/>
    </source>
</evidence>
<evidence type="ECO:0000256" key="1">
    <source>
        <dbReference type="ARBA" id="ARBA00004448"/>
    </source>
</evidence>
<evidence type="ECO:0000313" key="13">
    <source>
        <dbReference type="EMBL" id="OEU17346.1"/>
    </source>
</evidence>
<dbReference type="InterPro" id="IPR018108">
    <property type="entry name" value="MCP_transmembrane"/>
</dbReference>
<evidence type="ECO:0000256" key="6">
    <source>
        <dbReference type="ARBA" id="ARBA00022989"/>
    </source>
</evidence>
<sequence>MKLLSLLCNVTLLAVLGYNVVEAGPLFSNSIGNSLPAMNYFSMNQNQQQHQQEEEEQYPQISSFGSKNSNNLPRKYRRGGGNISSPKLLDVATKKIESDVRGGSAAAGNVVRTMTARRMETLKLLSGGAAGTVAACITNPLEVVKTQLQSSNKAAGHPIDIAKTIFNADGVSGFFRGLPPTLIGIIPSRSAYFYAYQRMKTFLHPTLPEGSPPNAMIAGFSAGIVGNTLTSPIWMVRTRMQLLIDTAAGQRQYAGYGDAIKTIFKEEGIGGFYKGISASYWGCAEGALQFVIYEKVKSRLITRQNKQRSEDGLVPSQELSNVQYFWAAACSKCIAAVATYPHEVARTRMREQAQAGVFKYQKGMWETLGVMASEEGFKSLYSGMGVHLCKVVPNSALMFLTYEVVRGYLDQYQIVEE</sequence>
<dbReference type="OrthoDB" id="428293at2759"/>
<dbReference type="KEGG" id="fcy:FRACYDRAFT_237760"/>
<feature type="repeat" description="Solcar" evidence="9">
    <location>
        <begin position="118"/>
        <end position="202"/>
    </location>
</feature>
<dbReference type="PROSITE" id="PS50920">
    <property type="entry name" value="SOLCAR"/>
    <property type="match status" value="3"/>
</dbReference>
<evidence type="ECO:0000256" key="3">
    <source>
        <dbReference type="ARBA" id="ARBA00022692"/>
    </source>
</evidence>
<dbReference type="InParanoid" id="A0A1E7FGR2"/>
<feature type="signal peptide" evidence="12">
    <location>
        <begin position="1"/>
        <end position="23"/>
    </location>
</feature>
<proteinExistence type="inferred from homology"/>
<keyword evidence="5" id="KW-0999">Mitochondrion inner membrane</keyword>
<evidence type="ECO:0000256" key="7">
    <source>
        <dbReference type="ARBA" id="ARBA00023128"/>
    </source>
</evidence>
<dbReference type="Gene3D" id="1.50.40.10">
    <property type="entry name" value="Mitochondrial carrier domain"/>
    <property type="match status" value="1"/>
</dbReference>
<organism evidence="13 14">
    <name type="scientific">Fragilariopsis cylindrus CCMP1102</name>
    <dbReference type="NCBI Taxonomy" id="635003"/>
    <lineage>
        <taxon>Eukaryota</taxon>
        <taxon>Sar</taxon>
        <taxon>Stramenopiles</taxon>
        <taxon>Ochrophyta</taxon>
        <taxon>Bacillariophyta</taxon>
        <taxon>Bacillariophyceae</taxon>
        <taxon>Bacillariophycidae</taxon>
        <taxon>Bacillariales</taxon>
        <taxon>Bacillariaceae</taxon>
        <taxon>Fragilariopsis</taxon>
    </lineage>
</organism>
<keyword evidence="8 9" id="KW-0472">Membrane</keyword>
<keyword evidence="2 10" id="KW-0813">Transport</keyword>
<comment type="subcellular location">
    <subcellularLocation>
        <location evidence="1">Mitochondrion inner membrane</location>
        <topology evidence="1">Multi-pass membrane protein</topology>
    </subcellularLocation>
</comment>
<dbReference type="PANTHER" id="PTHR45829:SF4">
    <property type="entry name" value="MITOCHONDRIAL CARRIER PROTEIN RIM2"/>
    <property type="match status" value="1"/>
</dbReference>
<evidence type="ECO:0000256" key="8">
    <source>
        <dbReference type="ARBA" id="ARBA00023136"/>
    </source>
</evidence>
<keyword evidence="12" id="KW-0732">Signal</keyword>
<reference evidence="13 14" key="1">
    <citation type="submission" date="2016-09" db="EMBL/GenBank/DDBJ databases">
        <title>Extensive genetic diversity and differential bi-allelic expression allows diatom success in the polar Southern Ocean.</title>
        <authorList>
            <consortium name="DOE Joint Genome Institute"/>
            <person name="Mock T."/>
            <person name="Otillar R.P."/>
            <person name="Strauss J."/>
            <person name="Dupont C."/>
            <person name="Frickenhaus S."/>
            <person name="Maumus F."/>
            <person name="Mcmullan M."/>
            <person name="Sanges R."/>
            <person name="Schmutz J."/>
            <person name="Toseland A."/>
            <person name="Valas R."/>
            <person name="Veluchamy A."/>
            <person name="Ward B.J."/>
            <person name="Allen A."/>
            <person name="Barry K."/>
            <person name="Falciatore A."/>
            <person name="Ferrante M."/>
            <person name="Fortunato A.E."/>
            <person name="Gloeckner G."/>
            <person name="Gruber A."/>
            <person name="Hipkin R."/>
            <person name="Janech M."/>
            <person name="Kroth P."/>
            <person name="Leese F."/>
            <person name="Lindquist E."/>
            <person name="Lyon B.R."/>
            <person name="Martin J."/>
            <person name="Mayer C."/>
            <person name="Parker M."/>
            <person name="Quesneville H."/>
            <person name="Raymond J."/>
            <person name="Uhlig C."/>
            <person name="Valentin K.U."/>
            <person name="Worden A.Z."/>
            <person name="Armbrust E.V."/>
            <person name="Bowler C."/>
            <person name="Green B."/>
            <person name="Moulton V."/>
            <person name="Van Oosterhout C."/>
            <person name="Grigoriev I."/>
        </authorList>
    </citation>
    <scope>NUCLEOTIDE SEQUENCE [LARGE SCALE GENOMIC DNA]</scope>
    <source>
        <strain evidence="13 14">CCMP1102</strain>
    </source>
</reference>
<dbReference type="GO" id="GO:0015218">
    <property type="term" value="F:pyrimidine nucleotide transmembrane transporter activity"/>
    <property type="evidence" value="ECO:0007669"/>
    <property type="project" value="InterPro"/>
</dbReference>
<protein>
    <submittedName>
        <fullName evidence="13">Mitochondrial carrier</fullName>
    </submittedName>
</protein>
<dbReference type="PRINTS" id="PR00926">
    <property type="entry name" value="MITOCARRIER"/>
</dbReference>
<evidence type="ECO:0000256" key="12">
    <source>
        <dbReference type="SAM" id="SignalP"/>
    </source>
</evidence>
<keyword evidence="7" id="KW-0496">Mitochondrion</keyword>
<accession>A0A1E7FGR2</accession>
<keyword evidence="6" id="KW-1133">Transmembrane helix</keyword>
<dbReference type="InterPro" id="IPR023395">
    <property type="entry name" value="MCP_dom_sf"/>
</dbReference>
<evidence type="ECO:0000256" key="4">
    <source>
        <dbReference type="ARBA" id="ARBA00022737"/>
    </source>
</evidence>
<keyword evidence="3 9" id="KW-0812">Transmembrane</keyword>
<dbReference type="Proteomes" id="UP000095751">
    <property type="component" value="Unassembled WGS sequence"/>
</dbReference>
<dbReference type="GO" id="GO:0005743">
    <property type="term" value="C:mitochondrial inner membrane"/>
    <property type="evidence" value="ECO:0007669"/>
    <property type="project" value="UniProtKB-SubCell"/>
</dbReference>
<keyword evidence="4" id="KW-0677">Repeat</keyword>
<evidence type="ECO:0000256" key="11">
    <source>
        <dbReference type="SAM" id="MobiDB-lite"/>
    </source>
</evidence>
<comment type="similarity">
    <text evidence="10">Belongs to the mitochondrial carrier (TC 2.A.29) family.</text>
</comment>
<feature type="repeat" description="Solcar" evidence="9">
    <location>
        <begin position="210"/>
        <end position="299"/>
    </location>
</feature>
<feature type="repeat" description="Solcar" evidence="9">
    <location>
        <begin position="319"/>
        <end position="408"/>
    </location>
</feature>
<feature type="region of interest" description="Disordered" evidence="11">
    <location>
        <begin position="45"/>
        <end position="71"/>
    </location>
</feature>
<dbReference type="InterPro" id="IPR002067">
    <property type="entry name" value="MCP"/>
</dbReference>
<dbReference type="Pfam" id="PF00153">
    <property type="entry name" value="Mito_carr"/>
    <property type="match status" value="3"/>
</dbReference>
<dbReference type="AlphaFoldDB" id="A0A1E7FGR2"/>
<feature type="compositionally biased region" description="Polar residues" evidence="11">
    <location>
        <begin position="59"/>
        <end position="71"/>
    </location>
</feature>
<feature type="chain" id="PRO_5009193086" evidence="12">
    <location>
        <begin position="24"/>
        <end position="417"/>
    </location>
</feature>
<name>A0A1E7FGR2_9STRA</name>
<dbReference type="PANTHER" id="PTHR45829">
    <property type="entry name" value="MITOCHONDRIAL CARRIER PROTEIN RIM2"/>
    <property type="match status" value="1"/>
</dbReference>
<evidence type="ECO:0000256" key="9">
    <source>
        <dbReference type="PROSITE-ProRule" id="PRU00282"/>
    </source>
</evidence>
<dbReference type="EMBL" id="KV784357">
    <property type="protein sequence ID" value="OEU17346.1"/>
    <property type="molecule type" value="Genomic_DNA"/>
</dbReference>
<evidence type="ECO:0000313" key="14">
    <source>
        <dbReference type="Proteomes" id="UP000095751"/>
    </source>
</evidence>
<evidence type="ECO:0000256" key="10">
    <source>
        <dbReference type="RuleBase" id="RU000488"/>
    </source>
</evidence>
<keyword evidence="14" id="KW-1185">Reference proteome</keyword>
<dbReference type="SUPFAM" id="SSF103506">
    <property type="entry name" value="Mitochondrial carrier"/>
    <property type="match status" value="1"/>
</dbReference>